<evidence type="ECO:0000313" key="4">
    <source>
        <dbReference type="EMBL" id="CDW77115.1"/>
    </source>
</evidence>
<sequence length="273" mass="32085">MVNDTRFAGYHSYIMKSYVDFVEQAGGRVVPLIVGEPQNETLAKLAKVNGVLFPGGDGDYLEYGRFIFQTLKEYNDNGTYYPVWGTCMGYEYIVSYISDNGWNVLDVFDYDTGSMSLEFVQDPRHTKMYNWIGEEAFLFENYNMTYNAHHWGMNPEKFKSDKGLSEIFHHTAISYMPDGRPFVASVESDKYPFFGTQFHPEKAARVYREDLYIDHSWLSINLNKHFAEYFVYQTRQNPNNYGTYSETQRDIIQNYDLIVSDQWFDTVYVFKQF</sequence>
<name>A0A078A6B2_STYLE</name>
<dbReference type="Pfam" id="PF00117">
    <property type="entry name" value="GATase"/>
    <property type="match status" value="1"/>
</dbReference>
<evidence type="ECO:0000259" key="3">
    <source>
        <dbReference type="Pfam" id="PF00117"/>
    </source>
</evidence>
<dbReference type="PANTHER" id="PTHR11315">
    <property type="entry name" value="PROTEASE FAMILY C26 GAMMA-GLUTAMYL HYDROLASE"/>
    <property type="match status" value="1"/>
</dbReference>
<feature type="active site" description="Nucleophile" evidence="1 2">
    <location>
        <position position="87"/>
    </location>
</feature>
<dbReference type="Proteomes" id="UP000039865">
    <property type="component" value="Unassembled WGS sequence"/>
</dbReference>
<dbReference type="PANTHER" id="PTHR11315:SF0">
    <property type="entry name" value="FOLATE GAMMA-GLUTAMYL HYDROLASE"/>
    <property type="match status" value="1"/>
</dbReference>
<protein>
    <recommendedName>
        <fullName evidence="2">folate gamma-glutamyl hydrolase</fullName>
        <ecNumber evidence="2">3.4.19.9</ecNumber>
    </recommendedName>
</protein>
<comment type="catalytic activity">
    <reaction evidence="2">
        <text>(6S)-5,6,7,8-tetrahydrofolyl-(gamma-L-Glu)(n) + (n-1) H2O = (6S)-5,6,7,8-tetrahydrofolate + (n-1) L-glutamate</text>
        <dbReference type="Rhea" id="RHEA:56784"/>
        <dbReference type="Rhea" id="RHEA-COMP:14738"/>
        <dbReference type="ChEBI" id="CHEBI:15377"/>
        <dbReference type="ChEBI" id="CHEBI:29985"/>
        <dbReference type="ChEBI" id="CHEBI:57453"/>
        <dbReference type="ChEBI" id="CHEBI:141005"/>
        <dbReference type="EC" id="3.4.19.9"/>
    </reaction>
</comment>
<dbReference type="Gene3D" id="3.40.50.880">
    <property type="match status" value="1"/>
</dbReference>
<dbReference type="PROSITE" id="PS51275">
    <property type="entry name" value="PEPTIDASE_C26_GGH"/>
    <property type="match status" value="1"/>
</dbReference>
<dbReference type="SUPFAM" id="SSF52317">
    <property type="entry name" value="Class I glutamine amidotransferase-like"/>
    <property type="match status" value="1"/>
</dbReference>
<dbReference type="GO" id="GO:0005773">
    <property type="term" value="C:vacuole"/>
    <property type="evidence" value="ECO:0007669"/>
    <property type="project" value="TreeGrafter"/>
</dbReference>
<dbReference type="EC" id="3.4.19.9" evidence="2"/>
<dbReference type="InterPro" id="IPR017926">
    <property type="entry name" value="GATASE"/>
</dbReference>
<dbReference type="InterPro" id="IPR015527">
    <property type="entry name" value="Pept_C26_g-glut_hydrolase"/>
</dbReference>
<dbReference type="InParanoid" id="A0A078A6B2"/>
<feature type="active site" description="Proton donor" evidence="1">
    <location>
        <position position="199"/>
    </location>
</feature>
<gene>
    <name evidence="4" type="primary">Contig2674.g2869</name>
    <name evidence="4" type="ORF">STYLEM_6084</name>
</gene>
<evidence type="ECO:0000256" key="2">
    <source>
        <dbReference type="PROSITE-ProRule" id="PRU00607"/>
    </source>
</evidence>
<feature type="active site" evidence="2">
    <location>
        <position position="199"/>
    </location>
</feature>
<evidence type="ECO:0000313" key="5">
    <source>
        <dbReference type="Proteomes" id="UP000039865"/>
    </source>
</evidence>
<proteinExistence type="predicted"/>
<keyword evidence="5" id="KW-1185">Reference proteome</keyword>
<organism evidence="4 5">
    <name type="scientific">Stylonychia lemnae</name>
    <name type="common">Ciliate</name>
    <dbReference type="NCBI Taxonomy" id="5949"/>
    <lineage>
        <taxon>Eukaryota</taxon>
        <taxon>Sar</taxon>
        <taxon>Alveolata</taxon>
        <taxon>Ciliophora</taxon>
        <taxon>Intramacronucleata</taxon>
        <taxon>Spirotrichea</taxon>
        <taxon>Stichotrichia</taxon>
        <taxon>Sporadotrichida</taxon>
        <taxon>Oxytrichidae</taxon>
        <taxon>Stylonychinae</taxon>
        <taxon>Stylonychia</taxon>
    </lineage>
</organism>
<dbReference type="GO" id="GO:0046900">
    <property type="term" value="P:tetrahydrofolylpolyglutamate metabolic process"/>
    <property type="evidence" value="ECO:0007669"/>
    <property type="project" value="TreeGrafter"/>
</dbReference>
<feature type="domain" description="Glutamine amidotransferase" evidence="3">
    <location>
        <begin position="37"/>
        <end position="210"/>
    </location>
</feature>
<accession>A0A078A6B2</accession>
<dbReference type="PROSITE" id="PS51273">
    <property type="entry name" value="GATASE_TYPE_1"/>
    <property type="match status" value="1"/>
</dbReference>
<evidence type="ECO:0000256" key="1">
    <source>
        <dbReference type="PIRSR" id="PIRSR615527-1"/>
    </source>
</evidence>
<keyword evidence="2 4" id="KW-0378">Hydrolase</keyword>
<dbReference type="EMBL" id="CCKQ01005853">
    <property type="protein sequence ID" value="CDW77115.1"/>
    <property type="molecule type" value="Genomic_DNA"/>
</dbReference>
<dbReference type="OMA" id="CHEDIDH"/>
<dbReference type="InterPro" id="IPR029062">
    <property type="entry name" value="Class_I_gatase-like"/>
</dbReference>
<reference evidence="4 5" key="1">
    <citation type="submission" date="2014-06" db="EMBL/GenBank/DDBJ databases">
        <authorList>
            <person name="Swart Estienne"/>
        </authorList>
    </citation>
    <scope>NUCLEOTIDE SEQUENCE [LARGE SCALE GENOMIC DNA]</scope>
    <source>
        <strain evidence="4 5">130c</strain>
    </source>
</reference>
<dbReference type="AlphaFoldDB" id="A0A078A6B2"/>
<dbReference type="GO" id="GO:0034722">
    <property type="term" value="F:gamma-glutamyl-peptidase activity"/>
    <property type="evidence" value="ECO:0007669"/>
    <property type="project" value="UniProtKB-UniRule"/>
</dbReference>
<dbReference type="OrthoDB" id="64220at2759"/>